<evidence type="ECO:0000256" key="1">
    <source>
        <dbReference type="SAM" id="SignalP"/>
    </source>
</evidence>
<sequence length="96" mass="10097">MVQILPLLTLLAAATTSVQACKQTCKVSSKGISSCSYKCTNACDSYPTKDARDDFLANLQSAGHSCNAVSTNGVKCKKTKGFGDCGSHHWSCGENC</sequence>
<evidence type="ECO:0000313" key="2">
    <source>
        <dbReference type="EMBL" id="PKY03222.1"/>
    </source>
</evidence>
<feature type="signal peptide" evidence="1">
    <location>
        <begin position="1"/>
        <end position="20"/>
    </location>
</feature>
<name>A0A2I1D014_ASPC2</name>
<reference evidence="2" key="1">
    <citation type="submission" date="2016-12" db="EMBL/GenBank/DDBJ databases">
        <title>The genomes of Aspergillus section Nigri reveals drivers in fungal speciation.</title>
        <authorList>
            <consortium name="DOE Joint Genome Institute"/>
            <person name="Vesth T.C."/>
            <person name="Nybo J."/>
            <person name="Theobald S."/>
            <person name="Brandl J."/>
            <person name="Frisvad J.C."/>
            <person name="Nielsen K.F."/>
            <person name="Lyhne E.K."/>
            <person name="Kogle M.E."/>
            <person name="Kuo A."/>
            <person name="Riley R."/>
            <person name="Clum A."/>
            <person name="Nolan M."/>
            <person name="Lipzen A."/>
            <person name="Salamov A."/>
            <person name="Henrissat B."/>
            <person name="Wiebenga A."/>
            <person name="De vries R.P."/>
            <person name="Grigoriev I.V."/>
            <person name="Mortensen U.H."/>
            <person name="Andersen M.R."/>
            <person name="Baker S.E."/>
        </authorList>
    </citation>
    <scope>NUCLEOTIDE SEQUENCE</scope>
    <source>
        <strain evidence="2">IBT 28561</strain>
    </source>
</reference>
<organism evidence="2 3">
    <name type="scientific">Aspergillus campestris (strain IBT 28561)</name>
    <dbReference type="NCBI Taxonomy" id="1392248"/>
    <lineage>
        <taxon>Eukaryota</taxon>
        <taxon>Fungi</taxon>
        <taxon>Dikarya</taxon>
        <taxon>Ascomycota</taxon>
        <taxon>Pezizomycotina</taxon>
        <taxon>Eurotiomycetes</taxon>
        <taxon>Eurotiomycetidae</taxon>
        <taxon>Eurotiales</taxon>
        <taxon>Aspergillaceae</taxon>
        <taxon>Aspergillus</taxon>
        <taxon>Aspergillus subgen. Circumdati</taxon>
    </lineage>
</organism>
<dbReference type="Proteomes" id="UP000234254">
    <property type="component" value="Unassembled WGS sequence"/>
</dbReference>
<dbReference type="VEuPathDB" id="FungiDB:P168DRAFT_291355"/>
<evidence type="ECO:0000313" key="3">
    <source>
        <dbReference type="Proteomes" id="UP000234254"/>
    </source>
</evidence>
<keyword evidence="1" id="KW-0732">Signal</keyword>
<dbReference type="RefSeq" id="XP_024691816.1">
    <property type="nucleotide sequence ID" value="XM_024837393.1"/>
</dbReference>
<accession>A0A2I1D014</accession>
<feature type="chain" id="PRO_5014151583" evidence="1">
    <location>
        <begin position="21"/>
        <end position="96"/>
    </location>
</feature>
<dbReference type="GeneID" id="36544917"/>
<dbReference type="AlphaFoldDB" id="A0A2I1D014"/>
<dbReference type="EMBL" id="MSFM01000008">
    <property type="protein sequence ID" value="PKY03222.1"/>
    <property type="molecule type" value="Genomic_DNA"/>
</dbReference>
<proteinExistence type="predicted"/>
<comment type="caution">
    <text evidence="2">The sequence shown here is derived from an EMBL/GenBank/DDBJ whole genome shotgun (WGS) entry which is preliminary data.</text>
</comment>
<protein>
    <submittedName>
        <fullName evidence="2">Uncharacterized protein</fullName>
    </submittedName>
</protein>
<gene>
    <name evidence="2" type="ORF">P168DRAFT_291355</name>
</gene>
<keyword evidence="3" id="KW-1185">Reference proteome</keyword>
<dbReference type="OrthoDB" id="4448074at2759"/>